<proteinExistence type="predicted"/>
<dbReference type="EMBL" id="FNAC01000010">
    <property type="protein sequence ID" value="SDC96265.1"/>
    <property type="molecule type" value="Genomic_DNA"/>
</dbReference>
<dbReference type="PANTHER" id="PTHR30231">
    <property type="entry name" value="DNA POLYMERASE III SUBUNIT EPSILON"/>
    <property type="match status" value="1"/>
</dbReference>
<dbReference type="GO" id="GO:0008408">
    <property type="term" value="F:3'-5' exonuclease activity"/>
    <property type="evidence" value="ECO:0007669"/>
    <property type="project" value="TreeGrafter"/>
</dbReference>
<dbReference type="SUPFAM" id="SSF53098">
    <property type="entry name" value="Ribonuclease H-like"/>
    <property type="match status" value="1"/>
</dbReference>
<dbReference type="PANTHER" id="PTHR30231:SF4">
    <property type="entry name" value="PROTEIN NEN2"/>
    <property type="match status" value="1"/>
</dbReference>
<keyword evidence="2" id="KW-0378">Hydrolase</keyword>
<reference evidence="6" key="1">
    <citation type="submission" date="2016-10" db="EMBL/GenBank/DDBJ databases">
        <authorList>
            <person name="Varghese N."/>
            <person name="Submissions S."/>
        </authorList>
    </citation>
    <scope>NUCLEOTIDE SEQUENCE [LARGE SCALE GENOMIC DNA]</scope>
    <source>
        <strain evidence="6">DSM 23095</strain>
    </source>
</reference>
<dbReference type="STRING" id="686796.SAMN04488104_1010111"/>
<dbReference type="InterPro" id="IPR036397">
    <property type="entry name" value="RNaseH_sf"/>
</dbReference>
<evidence type="ECO:0000313" key="6">
    <source>
        <dbReference type="Proteomes" id="UP000199060"/>
    </source>
</evidence>
<dbReference type="GO" id="GO:0003676">
    <property type="term" value="F:nucleic acid binding"/>
    <property type="evidence" value="ECO:0007669"/>
    <property type="project" value="InterPro"/>
</dbReference>
<evidence type="ECO:0000259" key="4">
    <source>
        <dbReference type="SMART" id="SM00479"/>
    </source>
</evidence>
<keyword evidence="1" id="KW-0540">Nuclease</keyword>
<evidence type="ECO:0000256" key="3">
    <source>
        <dbReference type="ARBA" id="ARBA00022839"/>
    </source>
</evidence>
<keyword evidence="3" id="KW-0269">Exonuclease</keyword>
<keyword evidence="6" id="KW-1185">Reference proteome</keyword>
<dbReference type="Proteomes" id="UP000199060">
    <property type="component" value="Unassembled WGS sequence"/>
</dbReference>
<evidence type="ECO:0000256" key="2">
    <source>
        <dbReference type="ARBA" id="ARBA00022801"/>
    </source>
</evidence>
<organism evidence="5 6">
    <name type="scientific">Algoriphagus faecimaris</name>
    <dbReference type="NCBI Taxonomy" id="686796"/>
    <lineage>
        <taxon>Bacteria</taxon>
        <taxon>Pseudomonadati</taxon>
        <taxon>Bacteroidota</taxon>
        <taxon>Cytophagia</taxon>
        <taxon>Cytophagales</taxon>
        <taxon>Cyclobacteriaceae</taxon>
        <taxon>Algoriphagus</taxon>
    </lineage>
</organism>
<dbReference type="Pfam" id="PF00929">
    <property type="entry name" value="RNase_T"/>
    <property type="match status" value="1"/>
</dbReference>
<dbReference type="GO" id="GO:0006259">
    <property type="term" value="P:DNA metabolic process"/>
    <property type="evidence" value="ECO:0007669"/>
    <property type="project" value="UniProtKB-ARBA"/>
</dbReference>
<sequence length="224" mass="25504">MSWWPFKKKARFQKQEFVSDFVQNASKPIPGQRAISQLEFVVLDTETSGLNSQKDQILSFGAVKIIRKSIVISSGVEWYPEIEVKGERAATIHGLVKTSNQLEHSIFMKKITDYLGGAILVGHHVGFDLEMLLQLGRRFGLDTFPNSVIDTQNFALRLEQGPQANFGQFRPEEYSLDRVCERYNIPLEDRHTASGDAFLTAQLFLKLLQLAQKKGINTYQELIR</sequence>
<dbReference type="SMART" id="SM00479">
    <property type="entry name" value="EXOIII"/>
    <property type="match status" value="1"/>
</dbReference>
<dbReference type="CDD" id="cd06127">
    <property type="entry name" value="DEDDh"/>
    <property type="match status" value="1"/>
</dbReference>
<protein>
    <submittedName>
        <fullName evidence="5">DNA polymerase-3 subunit epsilon</fullName>
    </submittedName>
</protein>
<dbReference type="AlphaFoldDB" id="A0A1G6QWV9"/>
<evidence type="ECO:0000256" key="1">
    <source>
        <dbReference type="ARBA" id="ARBA00022722"/>
    </source>
</evidence>
<dbReference type="InterPro" id="IPR013520">
    <property type="entry name" value="Ribonucl_H"/>
</dbReference>
<name>A0A1G6QWV9_9BACT</name>
<accession>A0A1G6QWV9</accession>
<dbReference type="InterPro" id="IPR012337">
    <property type="entry name" value="RNaseH-like_sf"/>
</dbReference>
<feature type="domain" description="Exonuclease" evidence="4">
    <location>
        <begin position="39"/>
        <end position="213"/>
    </location>
</feature>
<dbReference type="RefSeq" id="WP_087938597.1">
    <property type="nucleotide sequence ID" value="NZ_FNAC01000010.1"/>
</dbReference>
<gene>
    <name evidence="5" type="ORF">SAMN04488104_1010111</name>
</gene>
<dbReference type="GO" id="GO:0005829">
    <property type="term" value="C:cytosol"/>
    <property type="evidence" value="ECO:0007669"/>
    <property type="project" value="TreeGrafter"/>
</dbReference>
<dbReference type="Gene3D" id="3.30.420.10">
    <property type="entry name" value="Ribonuclease H-like superfamily/Ribonuclease H"/>
    <property type="match status" value="1"/>
</dbReference>
<dbReference type="OrthoDB" id="9803913at2"/>
<evidence type="ECO:0000313" key="5">
    <source>
        <dbReference type="EMBL" id="SDC96265.1"/>
    </source>
</evidence>